<feature type="transmembrane region" description="Helical" evidence="8">
    <location>
        <begin position="218"/>
        <end position="237"/>
    </location>
</feature>
<dbReference type="Pfam" id="PF00230">
    <property type="entry name" value="MIP"/>
    <property type="match status" value="1"/>
</dbReference>
<feature type="transmembrane region" description="Helical" evidence="8">
    <location>
        <begin position="58"/>
        <end position="78"/>
    </location>
</feature>
<evidence type="ECO:0000256" key="6">
    <source>
        <dbReference type="ARBA" id="ARBA00022989"/>
    </source>
</evidence>
<evidence type="ECO:0000256" key="7">
    <source>
        <dbReference type="ARBA" id="ARBA00023136"/>
    </source>
</evidence>
<comment type="caution">
    <text evidence="8">Lacks conserved residue(s) required for the propagation of feature annotation.</text>
</comment>
<keyword evidence="12" id="KW-1185">Reference proteome</keyword>
<feature type="compositionally biased region" description="Basic and acidic residues" evidence="10">
    <location>
        <begin position="265"/>
        <end position="281"/>
    </location>
</feature>
<dbReference type="GO" id="GO:0015267">
    <property type="term" value="F:channel activity"/>
    <property type="evidence" value="ECO:0007669"/>
    <property type="project" value="InterPro"/>
</dbReference>
<keyword evidence="3 9" id="KW-0813">Transport</keyword>
<keyword evidence="5" id="KW-0677">Repeat</keyword>
<comment type="subcellular location">
    <subcellularLocation>
        <location evidence="1">Membrane</location>
        <topology evidence="1">Multi-pass membrane protein</topology>
    </subcellularLocation>
</comment>
<dbReference type="InterPro" id="IPR023271">
    <property type="entry name" value="Aquaporin-like"/>
</dbReference>
<dbReference type="Proteomes" id="UP000694428">
    <property type="component" value="Unplaced"/>
</dbReference>
<dbReference type="FunFam" id="1.20.1080.10:FF:000018">
    <property type="entry name" value="Aquaporin"/>
    <property type="match status" value="1"/>
</dbReference>
<feature type="transmembrane region" description="Helical" evidence="8">
    <location>
        <begin position="6"/>
        <end position="21"/>
    </location>
</feature>
<dbReference type="PANTHER" id="PTHR21191">
    <property type="entry name" value="AQUAPORIN"/>
    <property type="match status" value="1"/>
</dbReference>
<dbReference type="InterPro" id="IPR023265">
    <property type="entry name" value="Aquaporin_12"/>
</dbReference>
<dbReference type="PRINTS" id="PR00783">
    <property type="entry name" value="MINTRINSICP"/>
</dbReference>
<evidence type="ECO:0000256" key="8">
    <source>
        <dbReference type="PIRNR" id="PIRNR017529"/>
    </source>
</evidence>
<evidence type="ECO:0000256" key="2">
    <source>
        <dbReference type="ARBA" id="ARBA00005900"/>
    </source>
</evidence>
<evidence type="ECO:0000256" key="4">
    <source>
        <dbReference type="ARBA" id="ARBA00022692"/>
    </source>
</evidence>
<dbReference type="InterPro" id="IPR000425">
    <property type="entry name" value="MIP"/>
</dbReference>
<evidence type="ECO:0000313" key="11">
    <source>
        <dbReference type="Ensembl" id="ENSPSTP00000003898.1"/>
    </source>
</evidence>
<proteinExistence type="inferred from homology"/>
<evidence type="ECO:0000256" key="3">
    <source>
        <dbReference type="ARBA" id="ARBA00022448"/>
    </source>
</evidence>
<dbReference type="PRINTS" id="PR02025">
    <property type="entry name" value="AQUAPORIN12"/>
</dbReference>
<evidence type="ECO:0000256" key="10">
    <source>
        <dbReference type="SAM" id="MobiDB-lite"/>
    </source>
</evidence>
<dbReference type="GO" id="GO:0016020">
    <property type="term" value="C:membrane"/>
    <property type="evidence" value="ECO:0007669"/>
    <property type="project" value="UniProtKB-SubCell"/>
</dbReference>
<feature type="region of interest" description="Disordered" evidence="10">
    <location>
        <begin position="262"/>
        <end position="287"/>
    </location>
</feature>
<comment type="similarity">
    <text evidence="2">Belongs to the MIP/aquaporin (TC 1.A.8) family. AQP11/AQP12 subfamily.</text>
</comment>
<accession>A0A8C9L564</accession>
<dbReference type="InterPro" id="IPR051883">
    <property type="entry name" value="AQP11/12_channel"/>
</dbReference>
<evidence type="ECO:0000256" key="5">
    <source>
        <dbReference type="ARBA" id="ARBA00022737"/>
    </source>
</evidence>
<dbReference type="InterPro" id="IPR016697">
    <property type="entry name" value="Aquaporin_11/12"/>
</dbReference>
<feature type="transmembrane region" description="Helical" evidence="8">
    <location>
        <begin position="176"/>
        <end position="198"/>
    </location>
</feature>
<reference evidence="11" key="1">
    <citation type="submission" date="2025-08" db="UniProtKB">
        <authorList>
            <consortium name="Ensembl"/>
        </authorList>
    </citation>
    <scope>IDENTIFICATION</scope>
</reference>
<reference evidence="11" key="2">
    <citation type="submission" date="2025-09" db="UniProtKB">
        <authorList>
            <consortium name="Ensembl"/>
        </authorList>
    </citation>
    <scope>IDENTIFICATION</scope>
</reference>
<dbReference type="AlphaFoldDB" id="A0A8C9L564"/>
<sequence length="287" mass="31131">MAGLNVSIVFFFLVLGMCEALRRLSKRLLAPGLLGCLAVELLRMLLEIGPWAGLGPDVVLTLLFLLFAVHTACANGAAANPTVSLQEFLLFECGPVATVAKLLAQCVGAGLGWALTKLYWSWELTQLHLIQNLMSSECSSSIHTSPHLGALVEAACSFFFHLILLRVRRSPAVCQVPVLAVTVTFLTYVATPATGAFFNPALATASTFLCTGSSLQDYIQVYWLGPLAGMLAALLLYQGNIPRFFQKNLLYGQKSKYKIPKARVTHAEDGEQRQKGKEEKSNPASRA</sequence>
<keyword evidence="4 8" id="KW-0812">Transmembrane</keyword>
<keyword evidence="7 8" id="KW-0472">Membrane</keyword>
<name>A0A8C9L564_PAVCR</name>
<evidence type="ECO:0000313" key="12">
    <source>
        <dbReference type="Proteomes" id="UP000694428"/>
    </source>
</evidence>
<dbReference type="SUPFAM" id="SSF81338">
    <property type="entry name" value="Aquaporin-like"/>
    <property type="match status" value="1"/>
</dbReference>
<organism evidence="11 12">
    <name type="scientific">Pavo cristatus</name>
    <name type="common">Indian peafowl</name>
    <name type="synonym">Blue peafowl</name>
    <dbReference type="NCBI Taxonomy" id="9049"/>
    <lineage>
        <taxon>Eukaryota</taxon>
        <taxon>Metazoa</taxon>
        <taxon>Chordata</taxon>
        <taxon>Craniata</taxon>
        <taxon>Vertebrata</taxon>
        <taxon>Euteleostomi</taxon>
        <taxon>Archelosauria</taxon>
        <taxon>Archosauria</taxon>
        <taxon>Dinosauria</taxon>
        <taxon>Saurischia</taxon>
        <taxon>Theropoda</taxon>
        <taxon>Coelurosauria</taxon>
        <taxon>Aves</taxon>
        <taxon>Neognathae</taxon>
        <taxon>Galloanserae</taxon>
        <taxon>Galliformes</taxon>
        <taxon>Phasianidae</taxon>
        <taxon>Phasianinae</taxon>
        <taxon>Pavo</taxon>
    </lineage>
</organism>
<dbReference type="GO" id="GO:0005737">
    <property type="term" value="C:cytoplasm"/>
    <property type="evidence" value="ECO:0007669"/>
    <property type="project" value="TreeGrafter"/>
</dbReference>
<dbReference type="Ensembl" id="ENSPSTT00000004089.1">
    <property type="protein sequence ID" value="ENSPSTP00000003898.1"/>
    <property type="gene ID" value="ENSPSTG00000002812.1"/>
</dbReference>
<protein>
    <recommendedName>
        <fullName evidence="8">Aquaporin</fullName>
    </recommendedName>
</protein>
<dbReference type="PANTHER" id="PTHR21191:SF8">
    <property type="entry name" value="AQUAPORIN-12A-RELATED"/>
    <property type="match status" value="1"/>
</dbReference>
<evidence type="ECO:0000256" key="1">
    <source>
        <dbReference type="ARBA" id="ARBA00004141"/>
    </source>
</evidence>
<dbReference type="PIRSF" id="PIRSF017529">
    <property type="entry name" value="Aquaporin_11/12"/>
    <property type="match status" value="1"/>
</dbReference>
<keyword evidence="6 8" id="KW-1133">Transmembrane helix</keyword>
<dbReference type="Gene3D" id="1.20.1080.10">
    <property type="entry name" value="Glycerol uptake facilitator protein"/>
    <property type="match status" value="1"/>
</dbReference>
<evidence type="ECO:0000256" key="9">
    <source>
        <dbReference type="RuleBase" id="RU000477"/>
    </source>
</evidence>